<proteinExistence type="predicted"/>
<organism evidence="2 3">
    <name type="scientific">Gigaspora margarita</name>
    <dbReference type="NCBI Taxonomy" id="4874"/>
    <lineage>
        <taxon>Eukaryota</taxon>
        <taxon>Fungi</taxon>
        <taxon>Fungi incertae sedis</taxon>
        <taxon>Mucoromycota</taxon>
        <taxon>Glomeromycotina</taxon>
        <taxon>Glomeromycetes</taxon>
        <taxon>Diversisporales</taxon>
        <taxon>Gigasporaceae</taxon>
        <taxon>Gigaspora</taxon>
    </lineage>
</organism>
<feature type="transmembrane region" description="Helical" evidence="1">
    <location>
        <begin position="77"/>
        <end position="97"/>
    </location>
</feature>
<dbReference type="EMBL" id="WTPW01001132">
    <property type="protein sequence ID" value="KAF0454255.1"/>
    <property type="molecule type" value="Genomic_DNA"/>
</dbReference>
<evidence type="ECO:0000256" key="1">
    <source>
        <dbReference type="SAM" id="Phobius"/>
    </source>
</evidence>
<evidence type="ECO:0000313" key="3">
    <source>
        <dbReference type="Proteomes" id="UP000439903"/>
    </source>
</evidence>
<gene>
    <name evidence="2" type="ORF">F8M41_001639</name>
</gene>
<keyword evidence="1" id="KW-1133">Transmembrane helix</keyword>
<feature type="transmembrane region" description="Helical" evidence="1">
    <location>
        <begin position="13"/>
        <end position="30"/>
    </location>
</feature>
<reference evidence="2 3" key="1">
    <citation type="journal article" date="2019" name="Environ. Microbiol.">
        <title>At the nexus of three kingdoms: the genome of the mycorrhizal fungus Gigaspora margarita provides insights into plant, endobacterial and fungal interactions.</title>
        <authorList>
            <person name="Venice F."/>
            <person name="Ghignone S."/>
            <person name="Salvioli di Fossalunga A."/>
            <person name="Amselem J."/>
            <person name="Novero M."/>
            <person name="Xianan X."/>
            <person name="Sedzielewska Toro K."/>
            <person name="Morin E."/>
            <person name="Lipzen A."/>
            <person name="Grigoriev I.V."/>
            <person name="Henrissat B."/>
            <person name="Martin F.M."/>
            <person name="Bonfante P."/>
        </authorList>
    </citation>
    <scope>NUCLEOTIDE SEQUENCE [LARGE SCALE GENOMIC DNA]</scope>
    <source>
        <strain evidence="2 3">BEG34</strain>
    </source>
</reference>
<dbReference type="Proteomes" id="UP000439903">
    <property type="component" value="Unassembled WGS sequence"/>
</dbReference>
<dbReference type="AlphaFoldDB" id="A0A8H3XE33"/>
<keyword evidence="1" id="KW-0472">Membrane</keyword>
<keyword evidence="1" id="KW-0812">Transmembrane</keyword>
<comment type="caution">
    <text evidence="2">The sequence shown here is derived from an EMBL/GenBank/DDBJ whole genome shotgun (WGS) entry which is preliminary data.</text>
</comment>
<keyword evidence="3" id="KW-1185">Reference proteome</keyword>
<feature type="transmembrane region" description="Helical" evidence="1">
    <location>
        <begin position="37"/>
        <end position="65"/>
    </location>
</feature>
<accession>A0A8H3XE33</accession>
<sequence length="98" mass="11264">MCIVELPFISGDIVYSFIILEVIIHGVVVLEIVAHSFVILGVVVHSVVIIEVIIHGIVIFGIFIVEFCSQNHCYKAITLWYLFFLFFVRLWLQVSLIR</sequence>
<evidence type="ECO:0000313" key="2">
    <source>
        <dbReference type="EMBL" id="KAF0454255.1"/>
    </source>
</evidence>
<protein>
    <submittedName>
        <fullName evidence="2">Uncharacterized protein</fullName>
    </submittedName>
</protein>
<name>A0A8H3XE33_GIGMA</name>